<accession>A0A6G9AY05</accession>
<dbReference type="EMBL" id="CP050063">
    <property type="protein sequence ID" value="QIP17300.1"/>
    <property type="molecule type" value="Genomic_DNA"/>
</dbReference>
<dbReference type="Pfam" id="PF07287">
    <property type="entry name" value="AtuA"/>
    <property type="match status" value="1"/>
</dbReference>
<proteinExistence type="predicted"/>
<dbReference type="RefSeq" id="WP_167218016.1">
    <property type="nucleotide sequence ID" value="NZ_CP050063.1"/>
</dbReference>
<gene>
    <name evidence="2" type="ORF">G8759_33995</name>
</gene>
<reference evidence="2 3" key="1">
    <citation type="submission" date="2020-03" db="EMBL/GenBank/DDBJ databases">
        <authorList>
            <person name="Kim M.K."/>
        </authorList>
    </citation>
    <scope>NUCLEOTIDE SEQUENCE [LARGE SCALE GENOMIC DNA]</scope>
    <source>
        <strain evidence="2 3">BT328</strain>
    </source>
</reference>
<dbReference type="InterPro" id="IPR010839">
    <property type="entry name" value="AtuA_N"/>
</dbReference>
<dbReference type="Proteomes" id="UP000501802">
    <property type="component" value="Chromosome"/>
</dbReference>
<dbReference type="AlphaFoldDB" id="A0A6G9AY05"/>
<evidence type="ECO:0000259" key="1">
    <source>
        <dbReference type="Pfam" id="PF07287"/>
    </source>
</evidence>
<evidence type="ECO:0000313" key="3">
    <source>
        <dbReference type="Proteomes" id="UP000501802"/>
    </source>
</evidence>
<sequence length="59" mass="6374">MPDSKAVFRKVAGTSGISSLATAKEQLLYEVIDCPPDVVANFTQHNQTSDSAIVLAYKF</sequence>
<protein>
    <submittedName>
        <fullName evidence="2">DUF1446 domain-containing protein</fullName>
    </submittedName>
</protein>
<feature type="domain" description="Acyclic terpene utilisation N-terminal" evidence="1">
    <location>
        <begin position="5"/>
        <end position="46"/>
    </location>
</feature>
<name>A0A6G9AY05_9BACT</name>
<dbReference type="KEGG" id="spib:G8759_33995"/>
<keyword evidence="3" id="KW-1185">Reference proteome</keyword>
<evidence type="ECO:0000313" key="2">
    <source>
        <dbReference type="EMBL" id="QIP17300.1"/>
    </source>
</evidence>
<organism evidence="2 3">
    <name type="scientific">Spirosoma aureum</name>
    <dbReference type="NCBI Taxonomy" id="2692134"/>
    <lineage>
        <taxon>Bacteria</taxon>
        <taxon>Pseudomonadati</taxon>
        <taxon>Bacteroidota</taxon>
        <taxon>Cytophagia</taxon>
        <taxon>Cytophagales</taxon>
        <taxon>Cytophagaceae</taxon>
        <taxon>Spirosoma</taxon>
    </lineage>
</organism>